<name>A0A8T8SAC8_9BASI</name>
<reference evidence="1" key="1">
    <citation type="submission" date="2016-04" db="EMBL/GenBank/DDBJ databases">
        <authorList>
            <person name="Nguyen H.D."/>
            <person name="Samba Siva P."/>
            <person name="Cullis J."/>
            <person name="Levesque C.A."/>
            <person name="Hambleton S."/>
        </authorList>
    </citation>
    <scope>NUCLEOTIDE SEQUENCE</scope>
    <source>
        <strain evidence="1">DAOMC 236416</strain>
    </source>
</reference>
<organism evidence="1 2">
    <name type="scientific">Tilletia indica</name>
    <dbReference type="NCBI Taxonomy" id="43049"/>
    <lineage>
        <taxon>Eukaryota</taxon>
        <taxon>Fungi</taxon>
        <taxon>Dikarya</taxon>
        <taxon>Basidiomycota</taxon>
        <taxon>Ustilaginomycotina</taxon>
        <taxon>Exobasidiomycetes</taxon>
        <taxon>Tilletiales</taxon>
        <taxon>Tilletiaceae</taxon>
        <taxon>Tilletia</taxon>
    </lineage>
</organism>
<comment type="caution">
    <text evidence="1">The sequence shown here is derived from an EMBL/GenBank/DDBJ whole genome shotgun (WGS) entry which is preliminary data.</text>
</comment>
<proteinExistence type="predicted"/>
<keyword evidence="2" id="KW-1185">Reference proteome</keyword>
<feature type="non-terminal residue" evidence="1">
    <location>
        <position position="1"/>
    </location>
</feature>
<dbReference type="EMBL" id="LWDF02002448">
    <property type="protein sequence ID" value="KAE8236006.1"/>
    <property type="molecule type" value="Genomic_DNA"/>
</dbReference>
<gene>
    <name evidence="1" type="ORF">A4X13_0g9300</name>
</gene>
<evidence type="ECO:0000313" key="1">
    <source>
        <dbReference type="EMBL" id="KAE8236006.1"/>
    </source>
</evidence>
<dbReference type="AlphaFoldDB" id="A0A8T8SAC8"/>
<accession>A0A8T8SAC8</accession>
<sequence>KPLNRSNVQALTRAAECYERKTPTEQLDDMDERFCAPFSFILPIGMVLYNGQLLEELSQHAKDQKLAIAIVDKGVRGLKQTELNVIVDDTNIKQVVAAMWFSSQAPGYACGILEEPGASKILEDASIAWLSKNTALIGANGNHLLKRGNHAGEGMVRKVVKTKLDSLRNTTREKLFKSTGLMDGYPALDLLSLAYKLLNHPHLGVTVKRLHRICFWRRMSLAKHAFISEEDANGVKSWTANPDFWNSVDVNLSKMLKDYNNIAKRHEVVTFQQEMMSKDTDKFGQYDFDMDDLSNEQGDTPEDRFLYTFCQDRSNSPTAGTDAI</sequence>
<evidence type="ECO:0000313" key="2">
    <source>
        <dbReference type="Proteomes" id="UP000077521"/>
    </source>
</evidence>
<protein>
    <submittedName>
        <fullName evidence="1">Uncharacterized protein</fullName>
    </submittedName>
</protein>
<reference evidence="1" key="2">
    <citation type="journal article" date="2019" name="IMA Fungus">
        <title>Genome sequencing and comparison of five Tilletia species to identify candidate genes for the detection of regulated species infecting wheat.</title>
        <authorList>
            <person name="Nguyen H.D.T."/>
            <person name="Sultana T."/>
            <person name="Kesanakurti P."/>
            <person name="Hambleton S."/>
        </authorList>
    </citation>
    <scope>NUCLEOTIDE SEQUENCE</scope>
    <source>
        <strain evidence="1">DAOMC 236416</strain>
    </source>
</reference>
<dbReference type="Proteomes" id="UP000077521">
    <property type="component" value="Unassembled WGS sequence"/>
</dbReference>